<evidence type="ECO:0000313" key="3">
    <source>
        <dbReference type="Proteomes" id="UP000433493"/>
    </source>
</evidence>
<protein>
    <submittedName>
        <fullName evidence="2">Cupin domain-containing protein</fullName>
    </submittedName>
</protein>
<organism evidence="2 3">
    <name type="scientific">Gulosibacter chungangensis</name>
    <dbReference type="NCBI Taxonomy" id="979746"/>
    <lineage>
        <taxon>Bacteria</taxon>
        <taxon>Bacillati</taxon>
        <taxon>Actinomycetota</taxon>
        <taxon>Actinomycetes</taxon>
        <taxon>Micrococcales</taxon>
        <taxon>Microbacteriaceae</taxon>
        <taxon>Gulosibacter</taxon>
    </lineage>
</organism>
<dbReference type="InterPro" id="IPR008579">
    <property type="entry name" value="UGlyAH_Cupin_dom"/>
</dbReference>
<reference evidence="2 3" key="1">
    <citation type="submission" date="2019-09" db="EMBL/GenBank/DDBJ databases">
        <title>Phylogeny of genus Pseudoclavibacter and closely related genus.</title>
        <authorList>
            <person name="Li Y."/>
        </authorList>
    </citation>
    <scope>NUCLEOTIDE SEQUENCE [LARGE SCALE GENOMIC DNA]</scope>
    <source>
        <strain evidence="2 3">KCTC 13959</strain>
    </source>
</reference>
<dbReference type="InterPro" id="IPR014710">
    <property type="entry name" value="RmlC-like_jellyroll"/>
</dbReference>
<dbReference type="Proteomes" id="UP000433493">
    <property type="component" value="Unassembled WGS sequence"/>
</dbReference>
<comment type="caution">
    <text evidence="2">The sequence shown here is derived from an EMBL/GenBank/DDBJ whole genome shotgun (WGS) entry which is preliminary data.</text>
</comment>
<dbReference type="InterPro" id="IPR011051">
    <property type="entry name" value="RmlC_Cupin_sf"/>
</dbReference>
<dbReference type="RefSeq" id="WP_158051061.1">
    <property type="nucleotide sequence ID" value="NZ_WBKB01000001.1"/>
</dbReference>
<dbReference type="OrthoDB" id="4945037at2"/>
<accession>A0A7J5BFK7</accession>
<evidence type="ECO:0000313" key="2">
    <source>
        <dbReference type="EMBL" id="KAB1645051.1"/>
    </source>
</evidence>
<evidence type="ECO:0000259" key="1">
    <source>
        <dbReference type="Pfam" id="PF05899"/>
    </source>
</evidence>
<dbReference type="EMBL" id="WBKB01000001">
    <property type="protein sequence ID" value="KAB1645051.1"/>
    <property type="molecule type" value="Genomic_DNA"/>
</dbReference>
<name>A0A7J5BFK7_9MICO</name>
<dbReference type="Gene3D" id="2.60.120.10">
    <property type="entry name" value="Jelly Rolls"/>
    <property type="match status" value="1"/>
</dbReference>
<feature type="domain" description="(S)-ureidoglycine aminohydrolase cupin" evidence="1">
    <location>
        <begin position="36"/>
        <end position="104"/>
    </location>
</feature>
<dbReference type="SUPFAM" id="SSF51182">
    <property type="entry name" value="RmlC-like cupins"/>
    <property type="match status" value="1"/>
</dbReference>
<dbReference type="AlphaFoldDB" id="A0A7J5BFK7"/>
<dbReference type="Pfam" id="PF05899">
    <property type="entry name" value="Cupin_3"/>
    <property type="match status" value="1"/>
</dbReference>
<sequence length="111" mass="12545">MTEYITHGVRDDSKQEPFEVGTVQWIRRPGEGDREGLSCGYWKVTPEEAPEAFDLVSHGDETILLLEGKIRIEPVDGEPFVLTAGSSASFNDGSRSRWQILEPVLEWFVYS</sequence>
<proteinExistence type="predicted"/>
<gene>
    <name evidence="2" type="ORF">F8O05_02005</name>
</gene>
<keyword evidence="3" id="KW-1185">Reference proteome</keyword>